<sequence>MLYSNCRQFSAWICIDGKEAPEYEVVTSDDTKTVTCYIPSELGKKFTVHWTNASYRGTTSGQVKMDGNACGGKILHARSLPQTTMNDGVSDGRSVRPFMFSSLSLTDDDAFLGGSSAHQDLGVIDLVIAPIEVTARNPAPSIPVCSLSELKVHERSKKAVTQQITLANPVALPRPENFVRSRRTGPDIVKFSFKYRPLDILQANGIAPPPSGLKRKASPVRASTPDVDLGDKKEAKILREKLNTLEGKRVKKEKKPRVKSEAGAVIDLTQEPKNKKVKLEERKRPFISGEVIDLT</sequence>
<dbReference type="InterPro" id="IPR057678">
    <property type="entry name" value="DUF7918"/>
</dbReference>
<reference evidence="3" key="1">
    <citation type="submission" date="2023-03" db="EMBL/GenBank/DDBJ databases">
        <title>Massive genome expansion in bonnet fungi (Mycena s.s.) driven by repeated elements and novel gene families across ecological guilds.</title>
        <authorList>
            <consortium name="Lawrence Berkeley National Laboratory"/>
            <person name="Harder C.B."/>
            <person name="Miyauchi S."/>
            <person name="Viragh M."/>
            <person name="Kuo A."/>
            <person name="Thoen E."/>
            <person name="Andreopoulos B."/>
            <person name="Lu D."/>
            <person name="Skrede I."/>
            <person name="Drula E."/>
            <person name="Henrissat B."/>
            <person name="Morin E."/>
            <person name="Kohler A."/>
            <person name="Barry K."/>
            <person name="LaButti K."/>
            <person name="Morin E."/>
            <person name="Salamov A."/>
            <person name="Lipzen A."/>
            <person name="Mereny Z."/>
            <person name="Hegedus B."/>
            <person name="Baldrian P."/>
            <person name="Stursova M."/>
            <person name="Weitz H."/>
            <person name="Taylor A."/>
            <person name="Grigoriev I.V."/>
            <person name="Nagy L.G."/>
            <person name="Martin F."/>
            <person name="Kauserud H."/>
        </authorList>
    </citation>
    <scope>NUCLEOTIDE SEQUENCE</scope>
    <source>
        <strain evidence="3">CBHHK188m</strain>
    </source>
</reference>
<dbReference type="Pfam" id="PF25534">
    <property type="entry name" value="DUF7918"/>
    <property type="match status" value="1"/>
</dbReference>
<comment type="caution">
    <text evidence="3">The sequence shown here is derived from an EMBL/GenBank/DDBJ whole genome shotgun (WGS) entry which is preliminary data.</text>
</comment>
<evidence type="ECO:0000313" key="3">
    <source>
        <dbReference type="EMBL" id="KAJ7782352.1"/>
    </source>
</evidence>
<dbReference type="PANTHER" id="PTHR36223:SF5">
    <property type="entry name" value="BETA-LACTAMASE-TYPE TRANSPEPTIDASE FOLD DOMAIN CONTAINING PROTEIN"/>
    <property type="match status" value="1"/>
</dbReference>
<dbReference type="AlphaFoldDB" id="A0AAD7KBD6"/>
<dbReference type="PANTHER" id="PTHR36223">
    <property type="entry name" value="BETA-LACTAMASE-TYPE TRANSPEPTIDASE FOLD DOMAIN CONTAINING PROTEIN"/>
    <property type="match status" value="1"/>
</dbReference>
<evidence type="ECO:0000259" key="2">
    <source>
        <dbReference type="Pfam" id="PF25534"/>
    </source>
</evidence>
<evidence type="ECO:0000256" key="1">
    <source>
        <dbReference type="SAM" id="MobiDB-lite"/>
    </source>
</evidence>
<feature type="domain" description="DUF7918" evidence="2">
    <location>
        <begin position="13"/>
        <end position="208"/>
    </location>
</feature>
<protein>
    <recommendedName>
        <fullName evidence="2">DUF7918 domain-containing protein</fullName>
    </recommendedName>
</protein>
<accession>A0AAD7KBD6</accession>
<dbReference type="EMBL" id="JARJLG010000003">
    <property type="protein sequence ID" value="KAJ7782352.1"/>
    <property type="molecule type" value="Genomic_DNA"/>
</dbReference>
<keyword evidence="4" id="KW-1185">Reference proteome</keyword>
<evidence type="ECO:0000313" key="4">
    <source>
        <dbReference type="Proteomes" id="UP001215280"/>
    </source>
</evidence>
<feature type="region of interest" description="Disordered" evidence="1">
    <location>
        <begin position="206"/>
        <end position="228"/>
    </location>
</feature>
<name>A0AAD7KBD6_9AGAR</name>
<organism evidence="3 4">
    <name type="scientific">Mycena maculata</name>
    <dbReference type="NCBI Taxonomy" id="230809"/>
    <lineage>
        <taxon>Eukaryota</taxon>
        <taxon>Fungi</taxon>
        <taxon>Dikarya</taxon>
        <taxon>Basidiomycota</taxon>
        <taxon>Agaricomycotina</taxon>
        <taxon>Agaricomycetes</taxon>
        <taxon>Agaricomycetidae</taxon>
        <taxon>Agaricales</taxon>
        <taxon>Marasmiineae</taxon>
        <taxon>Mycenaceae</taxon>
        <taxon>Mycena</taxon>
    </lineage>
</organism>
<dbReference type="Proteomes" id="UP001215280">
    <property type="component" value="Unassembled WGS sequence"/>
</dbReference>
<proteinExistence type="predicted"/>
<gene>
    <name evidence="3" type="ORF">DFH07DRAFT_321222</name>
</gene>